<dbReference type="SUPFAM" id="SSF51366">
    <property type="entry name" value="Ribulose-phoshate binding barrel"/>
    <property type="match status" value="1"/>
</dbReference>
<comment type="caution">
    <text evidence="11">The sequence shown here is derived from an EMBL/GenBank/DDBJ whole genome shotgun (WGS) entry which is preliminary data.</text>
</comment>
<evidence type="ECO:0000256" key="9">
    <source>
        <dbReference type="HAMAP-Rule" id="MF_00135"/>
    </source>
</evidence>
<dbReference type="HAMAP" id="MF_00135">
    <property type="entry name" value="PRAI"/>
    <property type="match status" value="1"/>
</dbReference>
<name>A0A919DBK5_9GAMM</name>
<keyword evidence="7 9" id="KW-0057">Aromatic amino acid biosynthesis</keyword>
<dbReference type="AlphaFoldDB" id="A0A919DBK5"/>
<dbReference type="EC" id="5.3.1.24" evidence="3 9"/>
<dbReference type="InterPro" id="IPR044643">
    <property type="entry name" value="TrpF_fam"/>
</dbReference>
<keyword evidence="6 9" id="KW-0822">Tryptophan biosynthesis</keyword>
<dbReference type="InterPro" id="IPR013785">
    <property type="entry name" value="Aldolase_TIM"/>
</dbReference>
<feature type="domain" description="N-(5'phosphoribosyl) anthranilate isomerase (PRAI)" evidence="10">
    <location>
        <begin position="11"/>
        <end position="210"/>
    </location>
</feature>
<protein>
    <recommendedName>
        <fullName evidence="4 9">N-(5'-phosphoribosyl)anthranilate isomerase</fullName>
        <shortName evidence="9">PRAI</shortName>
        <ecNumber evidence="3 9">5.3.1.24</ecNumber>
    </recommendedName>
</protein>
<dbReference type="InterPro" id="IPR001240">
    <property type="entry name" value="PRAI_dom"/>
</dbReference>
<dbReference type="RefSeq" id="WP_146475146.1">
    <property type="nucleotide sequence ID" value="NZ_BNCF01000008.1"/>
</dbReference>
<reference evidence="11" key="2">
    <citation type="submission" date="2020-09" db="EMBL/GenBank/DDBJ databases">
        <authorList>
            <person name="Sun Q."/>
            <person name="Kim S."/>
        </authorList>
    </citation>
    <scope>NUCLEOTIDE SEQUENCE</scope>
    <source>
        <strain evidence="11">KCTC 32020</strain>
    </source>
</reference>
<dbReference type="Gene3D" id="3.20.20.70">
    <property type="entry name" value="Aldolase class I"/>
    <property type="match status" value="1"/>
</dbReference>
<reference evidence="11" key="1">
    <citation type="journal article" date="2014" name="Int. J. Syst. Evol. Microbiol.">
        <title>Complete genome sequence of Corynebacterium casei LMG S-19264T (=DSM 44701T), isolated from a smear-ripened cheese.</title>
        <authorList>
            <consortium name="US DOE Joint Genome Institute (JGI-PGF)"/>
            <person name="Walter F."/>
            <person name="Albersmeier A."/>
            <person name="Kalinowski J."/>
            <person name="Ruckert C."/>
        </authorList>
    </citation>
    <scope>NUCLEOTIDE SEQUENCE</scope>
    <source>
        <strain evidence="11">KCTC 32020</strain>
    </source>
</reference>
<dbReference type="Proteomes" id="UP000636453">
    <property type="component" value="Unassembled WGS sequence"/>
</dbReference>
<sequence>MNRVLYRTRIKFCGFTRPGDVRLACELGVDAIGFIFAEGSPRRIEPEEARAMRNALGLFVDAVALFRDNSVDQVREVIRQVRPSMLQFHGSEDDAFCRGFGVPYVKVIPMRGLTSAPHPHALQARYPTAAGFLFDSHDEGELGGSGETFDWSKVPLGMQKPFLLAGGLSADNVFDAIVSTLPWGVDVCSGIEVPGRPGIKDGERMRKFVEEVRRADCYETG</sequence>
<dbReference type="GO" id="GO:0004640">
    <property type="term" value="F:phosphoribosylanthranilate isomerase activity"/>
    <property type="evidence" value="ECO:0007669"/>
    <property type="project" value="UniProtKB-UniRule"/>
</dbReference>
<comment type="catalytic activity">
    <reaction evidence="1 9">
        <text>N-(5-phospho-beta-D-ribosyl)anthranilate = 1-(2-carboxyphenylamino)-1-deoxy-D-ribulose 5-phosphate</text>
        <dbReference type="Rhea" id="RHEA:21540"/>
        <dbReference type="ChEBI" id="CHEBI:18277"/>
        <dbReference type="ChEBI" id="CHEBI:58613"/>
        <dbReference type="EC" id="5.3.1.24"/>
    </reaction>
</comment>
<evidence type="ECO:0000259" key="10">
    <source>
        <dbReference type="Pfam" id="PF00697"/>
    </source>
</evidence>
<dbReference type="PANTHER" id="PTHR42894">
    <property type="entry name" value="N-(5'-PHOSPHORIBOSYL)ANTHRANILATE ISOMERASE"/>
    <property type="match status" value="1"/>
</dbReference>
<dbReference type="OrthoDB" id="9796196at2"/>
<keyword evidence="12" id="KW-1185">Reference proteome</keyword>
<keyword evidence="5 9" id="KW-0028">Amino-acid biosynthesis</keyword>
<accession>A0A919DBK5</accession>
<dbReference type="PANTHER" id="PTHR42894:SF1">
    <property type="entry name" value="N-(5'-PHOSPHORIBOSYL)ANTHRANILATE ISOMERASE"/>
    <property type="match status" value="1"/>
</dbReference>
<organism evidence="11 12">
    <name type="scientific">Vulcaniibacterium thermophilum</name>
    <dbReference type="NCBI Taxonomy" id="1169913"/>
    <lineage>
        <taxon>Bacteria</taxon>
        <taxon>Pseudomonadati</taxon>
        <taxon>Pseudomonadota</taxon>
        <taxon>Gammaproteobacteria</taxon>
        <taxon>Lysobacterales</taxon>
        <taxon>Lysobacteraceae</taxon>
        <taxon>Vulcaniibacterium</taxon>
    </lineage>
</organism>
<evidence type="ECO:0000256" key="1">
    <source>
        <dbReference type="ARBA" id="ARBA00001164"/>
    </source>
</evidence>
<evidence type="ECO:0000256" key="5">
    <source>
        <dbReference type="ARBA" id="ARBA00022605"/>
    </source>
</evidence>
<evidence type="ECO:0000256" key="8">
    <source>
        <dbReference type="ARBA" id="ARBA00023235"/>
    </source>
</evidence>
<dbReference type="CDD" id="cd00405">
    <property type="entry name" value="PRAI"/>
    <property type="match status" value="1"/>
</dbReference>
<comment type="similarity">
    <text evidence="9">Belongs to the TrpF family.</text>
</comment>
<dbReference type="InterPro" id="IPR011060">
    <property type="entry name" value="RibuloseP-bd_barrel"/>
</dbReference>
<dbReference type="Pfam" id="PF00697">
    <property type="entry name" value="PRAI"/>
    <property type="match status" value="1"/>
</dbReference>
<evidence type="ECO:0000313" key="12">
    <source>
        <dbReference type="Proteomes" id="UP000636453"/>
    </source>
</evidence>
<evidence type="ECO:0000256" key="6">
    <source>
        <dbReference type="ARBA" id="ARBA00022822"/>
    </source>
</evidence>
<comment type="pathway">
    <text evidence="2 9">Amino-acid biosynthesis; L-tryptophan biosynthesis; L-tryptophan from chorismate: step 3/5.</text>
</comment>
<evidence type="ECO:0000256" key="2">
    <source>
        <dbReference type="ARBA" id="ARBA00004664"/>
    </source>
</evidence>
<dbReference type="EMBL" id="BNCF01000008">
    <property type="protein sequence ID" value="GHE34882.1"/>
    <property type="molecule type" value="Genomic_DNA"/>
</dbReference>
<keyword evidence="8 9" id="KW-0413">Isomerase</keyword>
<evidence type="ECO:0000256" key="7">
    <source>
        <dbReference type="ARBA" id="ARBA00023141"/>
    </source>
</evidence>
<dbReference type="NCBIfam" id="NF002296">
    <property type="entry name" value="PRK01222.1-2"/>
    <property type="match status" value="1"/>
</dbReference>
<proteinExistence type="inferred from homology"/>
<evidence type="ECO:0000256" key="3">
    <source>
        <dbReference type="ARBA" id="ARBA00012572"/>
    </source>
</evidence>
<gene>
    <name evidence="9 11" type="primary">trpF</name>
    <name evidence="11" type="ORF">GCM10007167_16300</name>
</gene>
<evidence type="ECO:0000313" key="11">
    <source>
        <dbReference type="EMBL" id="GHE34882.1"/>
    </source>
</evidence>
<dbReference type="GO" id="GO:0000162">
    <property type="term" value="P:L-tryptophan biosynthetic process"/>
    <property type="evidence" value="ECO:0007669"/>
    <property type="project" value="UniProtKB-UniRule"/>
</dbReference>
<evidence type="ECO:0000256" key="4">
    <source>
        <dbReference type="ARBA" id="ARBA00022272"/>
    </source>
</evidence>